<protein>
    <submittedName>
        <fullName evidence="2">Uncharacterized protein</fullName>
    </submittedName>
</protein>
<dbReference type="PANTHER" id="PTHR35504">
    <property type="entry name" value="PROTEIN EMBRYONIC FLOWER 1"/>
    <property type="match status" value="1"/>
</dbReference>
<organism evidence="2 3">
    <name type="scientific">Nepenthes gracilis</name>
    <name type="common">Slender pitcher plant</name>
    <dbReference type="NCBI Taxonomy" id="150966"/>
    <lineage>
        <taxon>Eukaryota</taxon>
        <taxon>Viridiplantae</taxon>
        <taxon>Streptophyta</taxon>
        <taxon>Embryophyta</taxon>
        <taxon>Tracheophyta</taxon>
        <taxon>Spermatophyta</taxon>
        <taxon>Magnoliopsida</taxon>
        <taxon>eudicotyledons</taxon>
        <taxon>Gunneridae</taxon>
        <taxon>Pentapetalae</taxon>
        <taxon>Caryophyllales</taxon>
        <taxon>Nepenthaceae</taxon>
        <taxon>Nepenthes</taxon>
    </lineage>
</organism>
<reference evidence="2" key="1">
    <citation type="submission" date="2023-05" db="EMBL/GenBank/DDBJ databases">
        <title>Nepenthes gracilis genome sequencing.</title>
        <authorList>
            <person name="Fukushima K."/>
        </authorList>
    </citation>
    <scope>NUCLEOTIDE SEQUENCE</scope>
    <source>
        <strain evidence="2">SING2019-196</strain>
    </source>
</reference>
<dbReference type="GO" id="GO:0009910">
    <property type="term" value="P:negative regulation of flower development"/>
    <property type="evidence" value="ECO:0007669"/>
    <property type="project" value="InterPro"/>
</dbReference>
<feature type="compositionally biased region" description="Basic and acidic residues" evidence="1">
    <location>
        <begin position="1094"/>
        <end position="1115"/>
    </location>
</feature>
<gene>
    <name evidence="2" type="ORF">Nepgr_000907</name>
</gene>
<dbReference type="GO" id="GO:0048367">
    <property type="term" value="P:shoot system development"/>
    <property type="evidence" value="ECO:0007669"/>
    <property type="project" value="InterPro"/>
</dbReference>
<feature type="region of interest" description="Disordered" evidence="1">
    <location>
        <begin position="429"/>
        <end position="451"/>
    </location>
</feature>
<name>A0AAD3P487_NEPGR</name>
<keyword evidence="3" id="KW-1185">Reference proteome</keyword>
<accession>A0AAD3P487</accession>
<dbReference type="EMBL" id="BSYO01000001">
    <property type="protein sequence ID" value="GMG99067.1"/>
    <property type="molecule type" value="Genomic_DNA"/>
</dbReference>
<feature type="region of interest" description="Disordered" evidence="1">
    <location>
        <begin position="1003"/>
        <end position="1027"/>
    </location>
</feature>
<dbReference type="GO" id="GO:0045892">
    <property type="term" value="P:negative regulation of DNA-templated transcription"/>
    <property type="evidence" value="ECO:0007669"/>
    <property type="project" value="InterPro"/>
</dbReference>
<evidence type="ECO:0000313" key="3">
    <source>
        <dbReference type="Proteomes" id="UP001279734"/>
    </source>
</evidence>
<dbReference type="InterPro" id="IPR034583">
    <property type="entry name" value="EMF1"/>
</dbReference>
<dbReference type="PANTHER" id="PTHR35504:SF1">
    <property type="entry name" value="PROTEIN EMBRYONIC FLOWER 1"/>
    <property type="match status" value="1"/>
</dbReference>
<sequence>MGSVVVEENKHTNDSIIPSKTTAAHIIVDSLPGERNETSEGCNHFSIRGYVAEIRKIDRTACFPFGSHNHDNNSVEKTYELPPLDVPKFRWWQCHGCLRGSSGSERIAEELLMLPSECDIGNDCNVTSSQKLVGASVLVLPLQDNGQTSKLSIRERHNHEASTSDSTDTRICVSLCNEQQEKGLGNGLADDLPGDILRSIPDVVEVDVLVQDPHSDDLGAPDKKCNGVIESTLQTTHCVDVCLPETCQSERRDSDDDQQRDAPAVEVTGVQGRLIPLPDLNTCDDVFAENDEIIAGTNPCDDEEDDFSGAPHRKTRKTRLLSELLGLKDNRDTEYAVEENAFPVDFLDRSTGKSLALVNGNGNLRFTGHKTRKTSNGGGYRFVVDNDNTMQKSVEISESVTVDASTEIDTQSVAKGHNNHSLKRNRNLQKRDKKNRVDEDGGFSLVSKEKASPKGNLEKTLVKMQQIERNSVPFLKKKLFRQPRKEKTYIVPWKNFKSGECSTVGKDAAAGTAMHHLHNRYLSVGSNSSSTYLSPVQERLCAPSVQKELILTDNDKVVSNGSENEAMGELIAPFTAAAAAPFVERSFYVEGERSIYPNSSPKGKQKLIPEVEGGCLPLAENMVPLCMHKKGMNAEVQGQMRDIDINTIPIDDNVLEQRPSDDIPMDIIELMAKHQHERRGDSAKETLFTMRSNGYERTAAPPLGSFSNSCGVRPFMTLNLCQDHFPGTERSQSGTTRNCLIRGFDDAVPFKQRSAGRFPEIDQTRLNFGYPKETYPLGRIGGSAQYQERNFSDPSFSSRGFSWHNWSGNSSSQRYPHGFIQGLEPSNGCPSYSQQNTGTLVGPSVNPNRIQGILPQHPDKQRINPDRGVVVLNGVNLGKQSTKLTEYSSAMQLLNLMHTGGTRPTTMSYSGDRNPEFLKWPPFRHDQRFNQFANSRHPSSLDNGGRNFFPENPRSCCSSVPTVRAFAPPFFSEAGAGKNSGIMNSFSFTSREPLHVENYGFQEKGGDFTEPQTHANPSRNVGGRQQPVSVVEKGKSIGGASSSGIPPPQTTKERAVLPVPRTEICLLNKNPAEFNDLNLSRRYVIGVEELRPVKGTREKSAKRPDQLLKLGDSRRREKHRNSRAVFSSIAP</sequence>
<evidence type="ECO:0000256" key="1">
    <source>
        <dbReference type="SAM" id="MobiDB-lite"/>
    </source>
</evidence>
<feature type="region of interest" description="Disordered" evidence="1">
    <location>
        <begin position="1094"/>
        <end position="1131"/>
    </location>
</feature>
<evidence type="ECO:0000313" key="2">
    <source>
        <dbReference type="EMBL" id="GMG99067.1"/>
    </source>
</evidence>
<dbReference type="Proteomes" id="UP001279734">
    <property type="component" value="Unassembled WGS sequence"/>
</dbReference>
<feature type="compositionally biased region" description="Polar residues" evidence="1">
    <location>
        <begin position="1010"/>
        <end position="1019"/>
    </location>
</feature>
<proteinExistence type="predicted"/>
<dbReference type="AlphaFoldDB" id="A0AAD3P487"/>
<comment type="caution">
    <text evidence="2">The sequence shown here is derived from an EMBL/GenBank/DDBJ whole genome shotgun (WGS) entry which is preliminary data.</text>
</comment>